<dbReference type="InterPro" id="IPR033913">
    <property type="entry name" value="MTH1175_dom"/>
</dbReference>
<proteinExistence type="predicted"/>
<sequence>MKIAIPSTEKGGLDDDIELHFGKAATYTIYDSETEEVEIIENTSVHVGGKGLPHELLVKNGVDIVLCSGVGQKIVDLLNKKDIDIFVGADGTVQEAINSWKAGDLYRPKSINLSKDRGFGLTQHSL</sequence>
<dbReference type="InterPro" id="IPR036105">
    <property type="entry name" value="DiNase_FeMo-co_biosyn_sf"/>
</dbReference>
<name>A0A099T4R3_METMT</name>
<dbReference type="PANTHER" id="PTHR42983:SF1">
    <property type="entry name" value="IRON-MOLYBDENUM PROTEIN"/>
    <property type="match status" value="1"/>
</dbReference>
<evidence type="ECO:0000259" key="1">
    <source>
        <dbReference type="Pfam" id="PF02579"/>
    </source>
</evidence>
<feature type="domain" description="Dinitrogenase iron-molybdenum cofactor biosynthesis" evidence="1">
    <location>
        <begin position="14"/>
        <end position="101"/>
    </location>
</feature>
<dbReference type="EMBL" id="JRHO01000009">
    <property type="protein sequence ID" value="KGK99186.1"/>
    <property type="molecule type" value="Genomic_DNA"/>
</dbReference>
<accession>A0A099T4R3</accession>
<evidence type="ECO:0000313" key="2">
    <source>
        <dbReference type="EMBL" id="KGK99186.1"/>
    </source>
</evidence>
<dbReference type="InterPro" id="IPR003731">
    <property type="entry name" value="Di-Nase_FeMo-co_biosynth"/>
</dbReference>
<dbReference type="Pfam" id="PF02579">
    <property type="entry name" value="Nitro_FeMo-Co"/>
    <property type="match status" value="1"/>
</dbReference>
<gene>
    <name evidence="2" type="ORF">LI82_03935</name>
</gene>
<dbReference type="PANTHER" id="PTHR42983">
    <property type="entry name" value="DINITROGENASE IRON-MOLYBDENUM COFACTOR PROTEIN-RELATED"/>
    <property type="match status" value="1"/>
</dbReference>
<comment type="caution">
    <text evidence="2">The sequence shown here is derived from an EMBL/GenBank/DDBJ whole genome shotgun (WGS) entry which is preliminary data.</text>
</comment>
<organism evidence="2 3">
    <name type="scientific">Methanococcoides methylutens</name>
    <dbReference type="NCBI Taxonomy" id="2226"/>
    <lineage>
        <taxon>Archaea</taxon>
        <taxon>Methanobacteriati</taxon>
        <taxon>Methanobacteriota</taxon>
        <taxon>Stenosarchaea group</taxon>
        <taxon>Methanomicrobia</taxon>
        <taxon>Methanosarcinales</taxon>
        <taxon>Methanosarcinaceae</taxon>
        <taxon>Methanococcoides</taxon>
    </lineage>
</organism>
<protein>
    <submittedName>
        <fullName evidence="2">Dinitrogenase iron-molybdenum cofactor biosynthesis protein</fullName>
    </submittedName>
</protein>
<dbReference type="Proteomes" id="UP000029859">
    <property type="component" value="Unassembled WGS sequence"/>
</dbReference>
<dbReference type="Gene3D" id="3.30.420.130">
    <property type="entry name" value="Dinitrogenase iron-molybdenum cofactor biosynthesis domain"/>
    <property type="match status" value="1"/>
</dbReference>
<dbReference type="CDD" id="cd00851">
    <property type="entry name" value="MTH1175"/>
    <property type="match status" value="1"/>
</dbReference>
<dbReference type="OrthoDB" id="85838at2157"/>
<reference evidence="2 3" key="1">
    <citation type="submission" date="2014-09" db="EMBL/GenBank/DDBJ databases">
        <title>Draft genome sequence of an obligately methylotrophic methanogen, Methanococcoides methylutens, isolated from marine sediment.</title>
        <authorList>
            <person name="Guan Y."/>
            <person name="Ngugi D.K."/>
            <person name="Blom J."/>
            <person name="Ali S."/>
            <person name="Ferry J.G."/>
            <person name="Stingl U."/>
        </authorList>
    </citation>
    <scope>NUCLEOTIDE SEQUENCE [LARGE SCALE GENOMIC DNA]</scope>
    <source>
        <strain evidence="2 3">DSM 2657</strain>
    </source>
</reference>
<keyword evidence="3" id="KW-1185">Reference proteome</keyword>
<dbReference type="RefSeq" id="WP_048193598.1">
    <property type="nucleotide sequence ID" value="NZ_CAAGSM010000002.1"/>
</dbReference>
<evidence type="ECO:0000313" key="3">
    <source>
        <dbReference type="Proteomes" id="UP000029859"/>
    </source>
</evidence>
<dbReference type="AlphaFoldDB" id="A0A099T4R3"/>
<dbReference type="SUPFAM" id="SSF53146">
    <property type="entry name" value="Nitrogenase accessory factor-like"/>
    <property type="match status" value="1"/>
</dbReference>